<accession>A0A327M495</accession>
<organism evidence="2 3">
    <name type="scientific">Roseicella frigidaeris</name>
    <dbReference type="NCBI Taxonomy" id="2230885"/>
    <lineage>
        <taxon>Bacteria</taxon>
        <taxon>Pseudomonadati</taxon>
        <taxon>Pseudomonadota</taxon>
        <taxon>Alphaproteobacteria</taxon>
        <taxon>Acetobacterales</taxon>
        <taxon>Roseomonadaceae</taxon>
        <taxon>Roseicella</taxon>
    </lineage>
</organism>
<comment type="caution">
    <text evidence="2">The sequence shown here is derived from an EMBL/GenBank/DDBJ whole genome shotgun (WGS) entry which is preliminary data.</text>
</comment>
<feature type="chain" id="PRO_5016360555" evidence="1">
    <location>
        <begin position="28"/>
        <end position="123"/>
    </location>
</feature>
<evidence type="ECO:0000256" key="1">
    <source>
        <dbReference type="SAM" id="SignalP"/>
    </source>
</evidence>
<dbReference type="AlphaFoldDB" id="A0A327M495"/>
<gene>
    <name evidence="2" type="ORF">DOO78_21045</name>
</gene>
<name>A0A327M495_9PROT</name>
<dbReference type="EMBL" id="QLIX01000022">
    <property type="protein sequence ID" value="RAI56993.1"/>
    <property type="molecule type" value="Genomic_DNA"/>
</dbReference>
<evidence type="ECO:0000313" key="2">
    <source>
        <dbReference type="EMBL" id="RAI56993.1"/>
    </source>
</evidence>
<keyword evidence="1" id="KW-0732">Signal</keyword>
<sequence>MRVPRFPSWLLVAALALGLGLAAPASAQIREGTYAVEGTNPDGSTYDGQLLLRAGPAGSWLANWRVGREQIIGLGLINGGVLAISFVIDGRPGVSVFEVDADGKLRGHWTTGGGLGTELLTPQ</sequence>
<dbReference type="Proteomes" id="UP000249065">
    <property type="component" value="Unassembled WGS sequence"/>
</dbReference>
<keyword evidence="3" id="KW-1185">Reference proteome</keyword>
<proteinExistence type="predicted"/>
<feature type="signal peptide" evidence="1">
    <location>
        <begin position="1"/>
        <end position="27"/>
    </location>
</feature>
<evidence type="ECO:0000313" key="3">
    <source>
        <dbReference type="Proteomes" id="UP000249065"/>
    </source>
</evidence>
<protein>
    <submittedName>
        <fullName evidence="2">Uncharacterized protein</fullName>
    </submittedName>
</protein>
<reference evidence="3" key="1">
    <citation type="submission" date="2018-06" db="EMBL/GenBank/DDBJ databases">
        <authorList>
            <person name="Khan S.A."/>
        </authorList>
    </citation>
    <scope>NUCLEOTIDE SEQUENCE [LARGE SCALE GENOMIC DNA]</scope>
    <source>
        <strain evidence="3">DB-1506</strain>
    </source>
</reference>